<organism evidence="2 4">
    <name type="scientific">Streptacidiphilus alkalitolerans</name>
    <dbReference type="NCBI Taxonomy" id="3342712"/>
    <lineage>
        <taxon>Bacteria</taxon>
        <taxon>Bacillati</taxon>
        <taxon>Actinomycetota</taxon>
        <taxon>Actinomycetes</taxon>
        <taxon>Kitasatosporales</taxon>
        <taxon>Streptomycetaceae</taxon>
        <taxon>Streptacidiphilus</taxon>
    </lineage>
</organism>
<protein>
    <submittedName>
        <fullName evidence="2">Uncharacterized protein</fullName>
    </submittedName>
</protein>
<evidence type="ECO:0000313" key="4">
    <source>
        <dbReference type="Proteomes" id="UP001592529"/>
    </source>
</evidence>
<evidence type="ECO:0000313" key="5">
    <source>
        <dbReference type="Proteomes" id="UP001592530"/>
    </source>
</evidence>
<keyword evidence="1" id="KW-0472">Membrane</keyword>
<dbReference type="EMBL" id="JBHFAA010000007">
    <property type="protein sequence ID" value="MFC1425069.1"/>
    <property type="molecule type" value="Genomic_DNA"/>
</dbReference>
<dbReference type="EMBL" id="JBHEZY010000005">
    <property type="protein sequence ID" value="MFC1431892.1"/>
    <property type="molecule type" value="Genomic_DNA"/>
</dbReference>
<feature type="transmembrane region" description="Helical" evidence="1">
    <location>
        <begin position="43"/>
        <end position="65"/>
    </location>
</feature>
<evidence type="ECO:0000256" key="1">
    <source>
        <dbReference type="SAM" id="Phobius"/>
    </source>
</evidence>
<evidence type="ECO:0000313" key="2">
    <source>
        <dbReference type="EMBL" id="MFC1425069.1"/>
    </source>
</evidence>
<evidence type="ECO:0000313" key="3">
    <source>
        <dbReference type="EMBL" id="MFC1431892.1"/>
    </source>
</evidence>
<dbReference type="Proteomes" id="UP001592529">
    <property type="component" value="Unassembled WGS sequence"/>
</dbReference>
<proteinExistence type="predicted"/>
<keyword evidence="1" id="KW-1133">Transmembrane helix</keyword>
<sequence length="68" mass="7374">MSALQWRTAIDLCLIAEMIPAPDNPARLLSRLTGVRVAVQGSVLYVDTVQGIFAIPVASILFVAYSRN</sequence>
<name>A0ABN2J6E6_9ACTN</name>
<keyword evidence="4" id="KW-1185">Reference proteome</keyword>
<reference evidence="4 5" key="1">
    <citation type="submission" date="2024-09" db="EMBL/GenBank/DDBJ databases">
        <authorList>
            <person name="Lee S.D."/>
        </authorList>
    </citation>
    <scope>NUCLEOTIDE SEQUENCE [LARGE SCALE GENOMIC DNA]</scope>
    <source>
        <strain evidence="2 4">N1-12</strain>
        <strain evidence="3 5">N1-3</strain>
    </source>
</reference>
<comment type="caution">
    <text evidence="2">The sequence shown here is derived from an EMBL/GenBank/DDBJ whole genome shotgun (WGS) entry which is preliminary data.</text>
</comment>
<accession>A0ABN2J6E6</accession>
<dbReference type="RefSeq" id="WP_380510602.1">
    <property type="nucleotide sequence ID" value="NZ_JBHEZX010000007.1"/>
</dbReference>
<keyword evidence="1" id="KW-0812">Transmembrane</keyword>
<gene>
    <name evidence="2" type="ORF">ACEZCY_17965</name>
    <name evidence="3" type="ORF">ACEZDB_14685</name>
</gene>
<dbReference type="Proteomes" id="UP001592530">
    <property type="component" value="Unassembled WGS sequence"/>
</dbReference>